<proteinExistence type="predicted"/>
<reference evidence="1 2" key="1">
    <citation type="journal article" date="2015" name="Genome Announc.">
        <title>Expanding the biotechnology potential of lactobacilli through comparative genomics of 213 strains and associated genera.</title>
        <authorList>
            <person name="Sun Z."/>
            <person name="Harris H.M."/>
            <person name="McCann A."/>
            <person name="Guo C."/>
            <person name="Argimon S."/>
            <person name="Zhang W."/>
            <person name="Yang X."/>
            <person name="Jeffery I.B."/>
            <person name="Cooney J.C."/>
            <person name="Kagawa T.F."/>
            <person name="Liu W."/>
            <person name="Song Y."/>
            <person name="Salvetti E."/>
            <person name="Wrobel A."/>
            <person name="Rasinkangas P."/>
            <person name="Parkhill J."/>
            <person name="Rea M.C."/>
            <person name="O'Sullivan O."/>
            <person name="Ritari J."/>
            <person name="Douillard F.P."/>
            <person name="Paul Ross R."/>
            <person name="Yang R."/>
            <person name="Briner A.E."/>
            <person name="Felis G.E."/>
            <person name="de Vos W.M."/>
            <person name="Barrangou R."/>
            <person name="Klaenhammer T.R."/>
            <person name="Caufield P.W."/>
            <person name="Cui Y."/>
            <person name="Zhang H."/>
            <person name="O'Toole P.W."/>
        </authorList>
    </citation>
    <scope>NUCLEOTIDE SEQUENCE [LARGE SCALE GENOMIC DNA]</scope>
    <source>
        <strain evidence="1 2">DSM 23829</strain>
    </source>
</reference>
<evidence type="ECO:0008006" key="3">
    <source>
        <dbReference type="Google" id="ProtNLM"/>
    </source>
</evidence>
<dbReference type="EMBL" id="AYYQ01000035">
    <property type="protein sequence ID" value="KRM67745.1"/>
    <property type="molecule type" value="Genomic_DNA"/>
</dbReference>
<evidence type="ECO:0000313" key="2">
    <source>
        <dbReference type="Proteomes" id="UP000052012"/>
    </source>
</evidence>
<keyword evidence="2" id="KW-1185">Reference proteome</keyword>
<organism evidence="1 2">
    <name type="scientific">Apilactobacillus ozensis DSM 23829 = JCM 17196</name>
    <dbReference type="NCBI Taxonomy" id="1423781"/>
    <lineage>
        <taxon>Bacteria</taxon>
        <taxon>Bacillati</taxon>
        <taxon>Bacillota</taxon>
        <taxon>Bacilli</taxon>
        <taxon>Lactobacillales</taxon>
        <taxon>Lactobacillaceae</taxon>
        <taxon>Apilactobacillus</taxon>
    </lineage>
</organism>
<evidence type="ECO:0000313" key="1">
    <source>
        <dbReference type="EMBL" id="KRM67745.1"/>
    </source>
</evidence>
<sequence>MTACKKSLAGHYEANDSDYSYLNDSVDLNKDGTIKYVHRSTNKKESGIYETFEGTWKQDGDTPYIKIDIKNGNYDEYSAGKHLTAKVSDNKFTADHQSGWDNNLSLPKK</sequence>
<dbReference type="Proteomes" id="UP000052012">
    <property type="component" value="Unassembled WGS sequence"/>
</dbReference>
<name>A0A0R2AKM6_9LACO</name>
<accession>A0A0R2AKM6</accession>
<dbReference type="AlphaFoldDB" id="A0A0R2AKM6"/>
<dbReference type="PATRIC" id="fig|1423781.4.peg.477"/>
<gene>
    <name evidence="1" type="ORF">FD06_GL000464</name>
</gene>
<protein>
    <recommendedName>
        <fullName evidence="3">DUF3642 domain-containing protein</fullName>
    </recommendedName>
</protein>
<comment type="caution">
    <text evidence="1">The sequence shown here is derived from an EMBL/GenBank/DDBJ whole genome shotgun (WGS) entry which is preliminary data.</text>
</comment>